<dbReference type="InterPro" id="IPR002044">
    <property type="entry name" value="CBM20"/>
</dbReference>
<gene>
    <name evidence="2" type="ORF">IEE83_24090</name>
</gene>
<dbReference type="SUPFAM" id="SSF81296">
    <property type="entry name" value="E set domains"/>
    <property type="match status" value="1"/>
</dbReference>
<dbReference type="EMBL" id="JACYGY010000001">
    <property type="protein sequence ID" value="MBE9464978.1"/>
    <property type="molecule type" value="Genomic_DNA"/>
</dbReference>
<sequence>MALTKQYLKSKPVVKVTFTLPAEAVEKSEKVTLVGEFNGWNPKEAVALKKQKDGSFKASLDLVPGKEYQFRYLLDNEIWANDWEADKYVPAGVNAEENSVVVL</sequence>
<dbReference type="InterPro" id="IPR013783">
    <property type="entry name" value="Ig-like_fold"/>
</dbReference>
<dbReference type="CDD" id="cd07184">
    <property type="entry name" value="E_set_Isoamylase_like_N"/>
    <property type="match status" value="1"/>
</dbReference>
<proteinExistence type="predicted"/>
<feature type="domain" description="CBM20" evidence="1">
    <location>
        <begin position="8"/>
        <end position="103"/>
    </location>
</feature>
<evidence type="ECO:0000313" key="2">
    <source>
        <dbReference type="EMBL" id="MBE9464978.1"/>
    </source>
</evidence>
<evidence type="ECO:0000259" key="1">
    <source>
        <dbReference type="PROSITE" id="PS51166"/>
    </source>
</evidence>
<evidence type="ECO:0000313" key="3">
    <source>
        <dbReference type="Proteomes" id="UP000634134"/>
    </source>
</evidence>
<accession>A0ABR9WHI9</accession>
<dbReference type="Pfam" id="PF16561">
    <property type="entry name" value="AMPK1_CBM"/>
    <property type="match status" value="1"/>
</dbReference>
<dbReference type="InterPro" id="IPR014756">
    <property type="entry name" value="Ig_E-set"/>
</dbReference>
<dbReference type="Gene3D" id="2.60.40.10">
    <property type="entry name" value="Immunoglobulins"/>
    <property type="match status" value="1"/>
</dbReference>
<organism evidence="2 3">
    <name type="scientific">Dyadobacter subterraneus</name>
    <dbReference type="NCBI Taxonomy" id="2773304"/>
    <lineage>
        <taxon>Bacteria</taxon>
        <taxon>Pseudomonadati</taxon>
        <taxon>Bacteroidota</taxon>
        <taxon>Cytophagia</taxon>
        <taxon>Cytophagales</taxon>
        <taxon>Spirosomataceae</taxon>
        <taxon>Dyadobacter</taxon>
    </lineage>
</organism>
<name>A0ABR9WHI9_9BACT</name>
<protein>
    <submittedName>
        <fullName evidence="2">Isoamylase early set domain-containing protein</fullName>
    </submittedName>
</protein>
<dbReference type="RefSeq" id="WP_194122998.1">
    <property type="nucleotide sequence ID" value="NZ_JACYGY010000001.1"/>
</dbReference>
<keyword evidence="3" id="KW-1185">Reference proteome</keyword>
<dbReference type="SMART" id="SM01065">
    <property type="entry name" value="CBM_2"/>
    <property type="match status" value="1"/>
</dbReference>
<comment type="caution">
    <text evidence="2">The sequence shown here is derived from an EMBL/GenBank/DDBJ whole genome shotgun (WGS) entry which is preliminary data.</text>
</comment>
<dbReference type="Proteomes" id="UP000634134">
    <property type="component" value="Unassembled WGS sequence"/>
</dbReference>
<dbReference type="InterPro" id="IPR032640">
    <property type="entry name" value="AMPK1_CBM"/>
</dbReference>
<dbReference type="PROSITE" id="PS51166">
    <property type="entry name" value="CBM20"/>
    <property type="match status" value="1"/>
</dbReference>
<reference evidence="3" key="1">
    <citation type="submission" date="2023-07" db="EMBL/GenBank/DDBJ databases">
        <title>Dyadobacter sp. nov 'subterranea' isolated from contaminted grondwater.</title>
        <authorList>
            <person name="Szabo I."/>
            <person name="Al-Omari J."/>
            <person name="Szerdahelyi S.G."/>
            <person name="Rado J."/>
        </authorList>
    </citation>
    <scope>NUCLEOTIDE SEQUENCE [LARGE SCALE GENOMIC DNA]</scope>
    <source>
        <strain evidence="3">UP-52</strain>
    </source>
</reference>